<name>A0A2H4SV34_CORMI</name>
<evidence type="ECO:0000256" key="5">
    <source>
        <dbReference type="SAM" id="MobiDB-lite"/>
    </source>
</evidence>
<dbReference type="PROSITE" id="PS50975">
    <property type="entry name" value="ATP_GRASP"/>
    <property type="match status" value="1"/>
</dbReference>
<keyword evidence="3 4" id="KW-0067">ATP-binding</keyword>
<keyword evidence="2 4" id="KW-0547">Nucleotide-binding</keyword>
<dbReference type="Gene3D" id="3.40.50.20">
    <property type="match status" value="1"/>
</dbReference>
<dbReference type="GO" id="GO:0008716">
    <property type="term" value="F:D-alanine-D-alanine ligase activity"/>
    <property type="evidence" value="ECO:0007669"/>
    <property type="project" value="InterPro"/>
</dbReference>
<evidence type="ECO:0000256" key="4">
    <source>
        <dbReference type="PROSITE-ProRule" id="PRU00409"/>
    </source>
</evidence>
<dbReference type="InterPro" id="IPR041472">
    <property type="entry name" value="BL00235/CARNS1_N"/>
</dbReference>
<gene>
    <name evidence="7" type="ORF">A9K55_001169</name>
</gene>
<accession>A0A2H4SV34</accession>
<dbReference type="PANTHER" id="PTHR43585">
    <property type="entry name" value="FUMIPYRROLE BIOSYNTHESIS PROTEIN C"/>
    <property type="match status" value="1"/>
</dbReference>
<keyword evidence="1" id="KW-0436">Ligase</keyword>
<dbReference type="InterPro" id="IPR011761">
    <property type="entry name" value="ATP-grasp"/>
</dbReference>
<feature type="region of interest" description="Disordered" evidence="5">
    <location>
        <begin position="1"/>
        <end position="22"/>
    </location>
</feature>
<sequence>MSLAHADVSFQHPSSDHPAGVAPFEVDYDNKRAYLYCHWRLNINEPPTNAPAAATETQVLPCLTLDLLFTPISFWSRDTPVEPQSDTCNWNSVKRLAAGDAPSSDDKGLTWDEATQSEAFRSVQDVIKKSLNGCSASITAVKLLLPAVTGYIVRSDIIERRFLTCQLAEKVTGFTTSRQHIQAFEYNDDFTVQHALSAAVGAIYLKTLPGVDRGIVERVMASLEADVKARLSFPWIVDKPLPRKRLALVDGKPYPDVSTAPLGIYRAAKALGIDLVVIDREGHWTKDAAADEWRDEFIACDLTLDPGLPNRIAAALSRSKGPIHHITTYSDMLLPATAKAAEKVGLFTNPAAAMDICHDKRRTREFAPPAGFQILPVTGVEDMKRQLASLASPLRYPLIVKPITGYSSEGVTKVLSEPELFDAVRRNEETFPDIGSLIEPYISGPEVDANFVLMDGELVWGEINDDFPSSAEIFQNDMGSRGKVASPSTLPSQISAPVPALSQSFAELSTIMPSILPEQEIALLKSHLTETLLRLGFRNGVFHLEARVQDSKMEYVMTTSGVELQRSRSDMVRTSEPKAFLIEINPRVPGHQETFAVEYTYGIDYFANHMLAALSPSPSAPQNDDDHLVLKTVIRSLSHPLPDCAQYPIHVVFIPLDRGGTFVGAKLPTEDLMQYVPEHLVFMKSGEVFQDPAKDGKWPFVAYFQVVAKLTGAEGRAQARTIGELVRESFEYMME</sequence>
<dbReference type="EMBL" id="CP023327">
    <property type="protein sequence ID" value="ATY66972.1"/>
    <property type="molecule type" value="Genomic_DNA"/>
</dbReference>
<dbReference type="AlphaFoldDB" id="A0A2H4SV34"/>
<dbReference type="GO" id="GO:0005524">
    <property type="term" value="F:ATP binding"/>
    <property type="evidence" value="ECO:0007669"/>
    <property type="project" value="UniProtKB-UniRule"/>
</dbReference>
<evidence type="ECO:0000313" key="8">
    <source>
        <dbReference type="Proteomes" id="UP000323067"/>
    </source>
</evidence>
<dbReference type="InterPro" id="IPR013815">
    <property type="entry name" value="ATP_grasp_subdomain_1"/>
</dbReference>
<dbReference type="InterPro" id="IPR052032">
    <property type="entry name" value="ATP-dep_AA_Ligase"/>
</dbReference>
<dbReference type="Proteomes" id="UP000323067">
    <property type="component" value="Chromosome ii"/>
</dbReference>
<dbReference type="InterPro" id="IPR011095">
    <property type="entry name" value="Dala_Dala_lig_C"/>
</dbReference>
<dbReference type="SUPFAM" id="SSF56059">
    <property type="entry name" value="Glutathione synthetase ATP-binding domain-like"/>
    <property type="match status" value="1"/>
</dbReference>
<evidence type="ECO:0000256" key="1">
    <source>
        <dbReference type="ARBA" id="ARBA00022598"/>
    </source>
</evidence>
<dbReference type="Gene3D" id="3.30.1490.20">
    <property type="entry name" value="ATP-grasp fold, A domain"/>
    <property type="match status" value="1"/>
</dbReference>
<evidence type="ECO:0000256" key="3">
    <source>
        <dbReference type="ARBA" id="ARBA00022840"/>
    </source>
</evidence>
<dbReference type="OrthoDB" id="434648at2759"/>
<dbReference type="VEuPathDB" id="FungiDB:A9K55_001169"/>
<dbReference type="PANTHER" id="PTHR43585:SF2">
    <property type="entry name" value="ATP-GRASP ENZYME FSQD"/>
    <property type="match status" value="1"/>
</dbReference>
<proteinExistence type="predicted"/>
<dbReference type="VEuPathDB" id="FungiDB:CCM_03619"/>
<reference evidence="7 8" key="1">
    <citation type="journal article" date="2017" name="BMC Genomics">
        <title>Chromosome level assembly and secondary metabolite potential of the parasitic fungus Cordyceps militaris.</title>
        <authorList>
            <person name="Kramer G.J."/>
            <person name="Nodwell J.R."/>
        </authorList>
    </citation>
    <scope>NUCLEOTIDE SEQUENCE [LARGE SCALE GENOMIC DNA]</scope>
    <source>
        <strain evidence="7 8">ATCC 34164</strain>
    </source>
</reference>
<organism evidence="7 8">
    <name type="scientific">Cordyceps militaris</name>
    <name type="common">Caterpillar fungus</name>
    <name type="synonym">Clavaria militaris</name>
    <dbReference type="NCBI Taxonomy" id="73501"/>
    <lineage>
        <taxon>Eukaryota</taxon>
        <taxon>Fungi</taxon>
        <taxon>Dikarya</taxon>
        <taxon>Ascomycota</taxon>
        <taxon>Pezizomycotina</taxon>
        <taxon>Sordariomycetes</taxon>
        <taxon>Hypocreomycetidae</taxon>
        <taxon>Hypocreales</taxon>
        <taxon>Cordycipitaceae</taxon>
        <taxon>Cordyceps</taxon>
    </lineage>
</organism>
<evidence type="ECO:0000256" key="2">
    <source>
        <dbReference type="ARBA" id="ARBA00022741"/>
    </source>
</evidence>
<dbReference type="GO" id="GO:0046872">
    <property type="term" value="F:metal ion binding"/>
    <property type="evidence" value="ECO:0007669"/>
    <property type="project" value="InterPro"/>
</dbReference>
<evidence type="ECO:0000313" key="7">
    <source>
        <dbReference type="EMBL" id="ATY66972.1"/>
    </source>
</evidence>
<feature type="domain" description="ATP-grasp" evidence="6">
    <location>
        <begin position="364"/>
        <end position="614"/>
    </location>
</feature>
<dbReference type="Gene3D" id="3.30.470.20">
    <property type="entry name" value="ATP-grasp fold, B domain"/>
    <property type="match status" value="1"/>
</dbReference>
<dbReference type="Pfam" id="PF18130">
    <property type="entry name" value="ATPgrasp_N"/>
    <property type="match status" value="1"/>
</dbReference>
<evidence type="ECO:0000259" key="6">
    <source>
        <dbReference type="PROSITE" id="PS50975"/>
    </source>
</evidence>
<dbReference type="Pfam" id="PF07478">
    <property type="entry name" value="Dala_Dala_lig_C"/>
    <property type="match status" value="1"/>
</dbReference>
<protein>
    <submittedName>
        <fullName evidence="7">ATP-grasp fold domain containing</fullName>
    </submittedName>
</protein>